<dbReference type="InterPro" id="IPR045170">
    <property type="entry name" value="MTOX"/>
</dbReference>
<dbReference type="SUPFAM" id="SSF51905">
    <property type="entry name" value="FAD/NAD(P)-binding domain"/>
    <property type="match status" value="1"/>
</dbReference>
<comment type="cofactor">
    <cofactor evidence="1">
        <name>FAD</name>
        <dbReference type="ChEBI" id="CHEBI:57692"/>
    </cofactor>
</comment>
<dbReference type="RefSeq" id="XP_030998706.1">
    <property type="nucleotide sequence ID" value="XM_031135185.1"/>
</dbReference>
<dbReference type="PANTHER" id="PTHR10961:SF15">
    <property type="entry name" value="FAD DEPENDENT OXIDOREDUCTASE DOMAIN-CONTAINING PROTEIN"/>
    <property type="match status" value="1"/>
</dbReference>
<dbReference type="Proteomes" id="UP000319257">
    <property type="component" value="Unassembled WGS sequence"/>
</dbReference>
<dbReference type="InterPro" id="IPR023631">
    <property type="entry name" value="Amidase_dom"/>
</dbReference>
<proteinExistence type="inferred from homology"/>
<dbReference type="GO" id="GO:0008115">
    <property type="term" value="F:sarcosine oxidase activity"/>
    <property type="evidence" value="ECO:0007669"/>
    <property type="project" value="TreeGrafter"/>
</dbReference>
<feature type="domain" description="Amidase" evidence="8">
    <location>
        <begin position="726"/>
        <end position="885"/>
    </location>
</feature>
<dbReference type="Gene3D" id="3.90.1300.10">
    <property type="entry name" value="Amidase signature (AS) domain"/>
    <property type="match status" value="1"/>
</dbReference>
<sequence>MIINFREEIFRIILGWLDNPDLRLAALACKGFKAFTMPLLYSRIEWRWDTGNSKFTNYALSQNYFIAFRARRSSYDPDHPLNEQAASVDHNKILRPSYGTKIHYQRLALESREEWLKMNKDSGSELFVTCGMLRVQPSDELGQLEKETLASMERDGLRYAQFVKSDPNDIQRAAKLGWKSKLLDFGIPGESGKSFEAVLDSLSGFVKCSEACAYLQSKASSHGVRFQFGQKAGQCESLVLDEDLSSGKSSARRGVGIRTRDGTVHRGDTIVIAAGSFSTQTLPDLSYHIESSGGSIATVKVDRSERELWDKYSPENFPVLTWKSAPRNNIGKDTGSVYVFPRTEEGLIKIGYRGIKFTNFVPAPEGTPFMQDGQWSIPLPSAQSKSLPGPAVDAIRQFVSIFLPELADRPFHSTKLCWYTDTLDNSFLIDYVPAYADRSVFVCTGGSGHGAKFLPVLGQELTPRCIMQHAADIFENGARSTSPMYPHWRWRDDQPRGNGLEEGPAGPRNLQGGGVQVIEGASKPSAAAMGLIIRLVAFLMVLPFGAPQITSTGSTVLLNNIPYYISPHTVGNASLQPTVLDDIKAAFGFIPVSVLTAGTQLADLVDIFSAWNEADDVFQPGFAKVLLNKTESLEALASQDLRKYSPGSATVLSYTAGSKLPKGPYFLDKATSNLHQAFRLYDDVAGAFSEALLGNNDGSFQVLSAKIPGSATPTIGVPSRLYYEPSEAKPLSGIRIAVKDIFSLAGVKQSNGNRAWYHLYPPNNATGTAISRLIKAGAVIVGTQKLSQFATSEVATVDWVDYHAPFNPRGDGYQDASSSSSGAGASIASYNWLDAAVGTDTGGSIRSPAGVNGVFGNRASHGLVSLDHIMPLSGPLDTIGFLARDPLLWDRLQAVLYGSNYSSLAGTQPKYPKNIMTVTYPNTSTEAGKLLNSFAASLAKFTGGNVTILDVAKRWAVSETNPNAHLNFTDTFNITYPVLTGKGQDDTIIKPFYAHYGAQFDGRRPFVNPSPLARWAWAANYSWDEALQNKTMFMNWFNGQILPPVDDALQCSSGFILYAGKVGRQLPRNRYDIAPPTPFAGFSAARMSVFSGCPDFTFPVGEVPSFSSLTNHDEKLPVAVGILASKGCDGLLAKLAIDLVEEGILKVPQVGGSMSGDPIFT</sequence>
<dbReference type="AlphaFoldDB" id="A0A507B1L7"/>
<evidence type="ECO:0000259" key="7">
    <source>
        <dbReference type="Pfam" id="PF01266"/>
    </source>
</evidence>
<protein>
    <submittedName>
        <fullName evidence="9">Uncharacterized protein</fullName>
    </submittedName>
</protein>
<evidence type="ECO:0000256" key="1">
    <source>
        <dbReference type="ARBA" id="ARBA00001974"/>
    </source>
</evidence>
<feature type="domain" description="FAD dependent oxidoreductase" evidence="7">
    <location>
        <begin position="84"/>
        <end position="462"/>
    </location>
</feature>
<feature type="region of interest" description="Disordered" evidence="6">
    <location>
        <begin position="485"/>
        <end position="513"/>
    </location>
</feature>
<dbReference type="GO" id="GO:0050660">
    <property type="term" value="F:flavin adenine dinucleotide binding"/>
    <property type="evidence" value="ECO:0007669"/>
    <property type="project" value="InterPro"/>
</dbReference>
<gene>
    <name evidence="9" type="ORF">E0L32_012354</name>
</gene>
<keyword evidence="4" id="KW-0274">FAD</keyword>
<evidence type="ECO:0000313" key="9">
    <source>
        <dbReference type="EMBL" id="TPX16995.1"/>
    </source>
</evidence>
<keyword evidence="5" id="KW-0560">Oxidoreductase</keyword>
<dbReference type="InterPro" id="IPR036188">
    <property type="entry name" value="FAD/NAD-bd_sf"/>
</dbReference>
<dbReference type="STRING" id="1093900.A0A507B1L7"/>
<name>A0A507B1L7_9PEZI</name>
<evidence type="ECO:0000256" key="3">
    <source>
        <dbReference type="ARBA" id="ARBA00022630"/>
    </source>
</evidence>
<dbReference type="Gene3D" id="3.30.9.10">
    <property type="entry name" value="D-Amino Acid Oxidase, subunit A, domain 2"/>
    <property type="match status" value="1"/>
</dbReference>
<accession>A0A507B1L7</accession>
<dbReference type="InParanoid" id="A0A507B1L7"/>
<dbReference type="Gene3D" id="3.50.50.60">
    <property type="entry name" value="FAD/NAD(P)-binding domain"/>
    <property type="match status" value="1"/>
</dbReference>
<reference evidence="9 10" key="1">
    <citation type="submission" date="2019-06" db="EMBL/GenBank/DDBJ databases">
        <title>Draft genome sequence of the filamentous fungus Phialemoniopsis curvata isolated from diesel fuel.</title>
        <authorList>
            <person name="Varaljay V.A."/>
            <person name="Lyon W.J."/>
            <person name="Crouch A.L."/>
            <person name="Drake C.E."/>
            <person name="Hollomon J.M."/>
            <person name="Nadeau L.J."/>
            <person name="Nunn H.S."/>
            <person name="Stevenson B.S."/>
            <person name="Bojanowski C.L."/>
            <person name="Crookes-Goodson W.J."/>
        </authorList>
    </citation>
    <scope>NUCLEOTIDE SEQUENCE [LARGE SCALE GENOMIC DNA]</scope>
    <source>
        <strain evidence="9 10">D216</strain>
    </source>
</reference>
<comment type="similarity">
    <text evidence="2">Belongs to the MSOX/MTOX family.</text>
</comment>
<keyword evidence="3" id="KW-0285">Flavoprotein</keyword>
<keyword evidence="10" id="KW-1185">Reference proteome</keyword>
<dbReference type="GeneID" id="41979801"/>
<evidence type="ECO:0000259" key="8">
    <source>
        <dbReference type="Pfam" id="PF01425"/>
    </source>
</evidence>
<comment type="caution">
    <text evidence="9">The sequence shown here is derived from an EMBL/GenBank/DDBJ whole genome shotgun (WGS) entry which is preliminary data.</text>
</comment>
<dbReference type="Pfam" id="PF01425">
    <property type="entry name" value="Amidase"/>
    <property type="match status" value="1"/>
</dbReference>
<dbReference type="InterPro" id="IPR036928">
    <property type="entry name" value="AS_sf"/>
</dbReference>
<evidence type="ECO:0000256" key="5">
    <source>
        <dbReference type="ARBA" id="ARBA00023002"/>
    </source>
</evidence>
<dbReference type="EMBL" id="SKBQ01000159">
    <property type="protein sequence ID" value="TPX16995.1"/>
    <property type="molecule type" value="Genomic_DNA"/>
</dbReference>
<dbReference type="PANTHER" id="PTHR10961">
    <property type="entry name" value="PEROXISOMAL SARCOSINE OXIDASE"/>
    <property type="match status" value="1"/>
</dbReference>
<dbReference type="SUPFAM" id="SSF75304">
    <property type="entry name" value="Amidase signature (AS) enzymes"/>
    <property type="match status" value="1"/>
</dbReference>
<evidence type="ECO:0000256" key="4">
    <source>
        <dbReference type="ARBA" id="ARBA00022827"/>
    </source>
</evidence>
<evidence type="ECO:0000313" key="10">
    <source>
        <dbReference type="Proteomes" id="UP000319257"/>
    </source>
</evidence>
<dbReference type="OrthoDB" id="5423360at2759"/>
<evidence type="ECO:0000256" key="6">
    <source>
        <dbReference type="SAM" id="MobiDB-lite"/>
    </source>
</evidence>
<organism evidence="9 10">
    <name type="scientific">Thyridium curvatum</name>
    <dbReference type="NCBI Taxonomy" id="1093900"/>
    <lineage>
        <taxon>Eukaryota</taxon>
        <taxon>Fungi</taxon>
        <taxon>Dikarya</taxon>
        <taxon>Ascomycota</taxon>
        <taxon>Pezizomycotina</taxon>
        <taxon>Sordariomycetes</taxon>
        <taxon>Sordariomycetidae</taxon>
        <taxon>Thyridiales</taxon>
        <taxon>Thyridiaceae</taxon>
        <taxon>Thyridium</taxon>
    </lineage>
</organism>
<dbReference type="Pfam" id="PF01266">
    <property type="entry name" value="DAO"/>
    <property type="match status" value="1"/>
</dbReference>
<dbReference type="InterPro" id="IPR006076">
    <property type="entry name" value="FAD-dep_OxRdtase"/>
</dbReference>
<evidence type="ECO:0000256" key="2">
    <source>
        <dbReference type="ARBA" id="ARBA00010989"/>
    </source>
</evidence>